<name>A0AAQ3MEB2_VIGMU</name>
<dbReference type="Proteomes" id="UP001374535">
    <property type="component" value="Chromosome 11"/>
</dbReference>
<organism evidence="1 2">
    <name type="scientific">Vigna mungo</name>
    <name type="common">Black gram</name>
    <name type="synonym">Phaseolus mungo</name>
    <dbReference type="NCBI Taxonomy" id="3915"/>
    <lineage>
        <taxon>Eukaryota</taxon>
        <taxon>Viridiplantae</taxon>
        <taxon>Streptophyta</taxon>
        <taxon>Embryophyta</taxon>
        <taxon>Tracheophyta</taxon>
        <taxon>Spermatophyta</taxon>
        <taxon>Magnoliopsida</taxon>
        <taxon>eudicotyledons</taxon>
        <taxon>Gunneridae</taxon>
        <taxon>Pentapetalae</taxon>
        <taxon>rosids</taxon>
        <taxon>fabids</taxon>
        <taxon>Fabales</taxon>
        <taxon>Fabaceae</taxon>
        <taxon>Papilionoideae</taxon>
        <taxon>50 kb inversion clade</taxon>
        <taxon>NPAAA clade</taxon>
        <taxon>indigoferoid/millettioid clade</taxon>
        <taxon>Phaseoleae</taxon>
        <taxon>Vigna</taxon>
    </lineage>
</organism>
<evidence type="ECO:0000313" key="2">
    <source>
        <dbReference type="Proteomes" id="UP001374535"/>
    </source>
</evidence>
<accession>A0AAQ3MEB2</accession>
<dbReference type="PANTHER" id="PTHR37610">
    <property type="entry name" value="CCHC-TYPE DOMAIN-CONTAINING PROTEIN"/>
    <property type="match status" value="1"/>
</dbReference>
<reference evidence="1 2" key="1">
    <citation type="journal article" date="2023" name="Life. Sci Alliance">
        <title>Evolutionary insights into 3D genome organization and epigenetic landscape of Vigna mungo.</title>
        <authorList>
            <person name="Junaid A."/>
            <person name="Singh B."/>
            <person name="Bhatia S."/>
        </authorList>
    </citation>
    <scope>NUCLEOTIDE SEQUENCE [LARGE SCALE GENOMIC DNA]</scope>
    <source>
        <strain evidence="1">Urdbean</strain>
    </source>
</reference>
<keyword evidence="2" id="KW-1185">Reference proteome</keyword>
<evidence type="ECO:0000313" key="1">
    <source>
        <dbReference type="EMBL" id="WVY89153.1"/>
    </source>
</evidence>
<evidence type="ECO:0008006" key="3">
    <source>
        <dbReference type="Google" id="ProtNLM"/>
    </source>
</evidence>
<proteinExistence type="predicted"/>
<dbReference type="AlphaFoldDB" id="A0AAQ3MEB2"/>
<sequence>MQTCKPLVENSTKFIIYVALLDRSKASILCDDWDHVPENVKNQIWQSILDYVSENLKEREGKIRTHTDNSIPHGLILTFYTVRSFVTALSAKNKVEFVLGSAIQPAKTDVTFPAWFRCNSIVVSWLLHFVSPSIRESIIWMDNAIDIWNDLKNRFAQGDLARISTLQMEATTLSQGELSVTEFFTKLGVIWDEFDSFRPDLVCILKPRRRKDPMEATPAEIFVGQGSTVAMVRVGVDASRAEGFGKDEPPLGRERGHRGHAMLAVAPATTITVDNNLTE</sequence>
<dbReference type="PANTHER" id="PTHR37610:SF55">
    <property type="entry name" value="RETROTRANSPOSON COPIA-LIKE N-TERMINAL DOMAIN-CONTAINING PROTEIN"/>
    <property type="match status" value="1"/>
</dbReference>
<gene>
    <name evidence="1" type="ORF">V8G54_034667</name>
</gene>
<protein>
    <recommendedName>
        <fullName evidence="3">Retrotransposon gag domain-containing protein</fullName>
    </recommendedName>
</protein>
<dbReference type="EMBL" id="CP144690">
    <property type="protein sequence ID" value="WVY89153.1"/>
    <property type="molecule type" value="Genomic_DNA"/>
</dbReference>